<dbReference type="Gene3D" id="1.10.10.10">
    <property type="entry name" value="Winged helix-like DNA-binding domain superfamily/Winged helix DNA-binding domain"/>
    <property type="match status" value="2"/>
</dbReference>
<evidence type="ECO:0000256" key="7">
    <source>
        <dbReference type="SAM" id="MobiDB-lite"/>
    </source>
</evidence>
<feature type="region of interest" description="Disordered" evidence="7">
    <location>
        <begin position="246"/>
        <end position="281"/>
    </location>
</feature>
<evidence type="ECO:0000313" key="9">
    <source>
        <dbReference type="EMBL" id="MFB9676275.1"/>
    </source>
</evidence>
<keyword evidence="10" id="KW-1185">Reference proteome</keyword>
<evidence type="ECO:0000256" key="2">
    <source>
        <dbReference type="ARBA" id="ARBA00023015"/>
    </source>
</evidence>
<feature type="repeat" description="TPR" evidence="5">
    <location>
        <begin position="860"/>
        <end position="893"/>
    </location>
</feature>
<dbReference type="Pfam" id="PF03704">
    <property type="entry name" value="BTAD"/>
    <property type="match status" value="1"/>
</dbReference>
<dbReference type="Pfam" id="PF13424">
    <property type="entry name" value="TPR_12"/>
    <property type="match status" value="3"/>
</dbReference>
<dbReference type="PRINTS" id="PR00364">
    <property type="entry name" value="DISEASERSIST"/>
</dbReference>
<dbReference type="InterPro" id="IPR036388">
    <property type="entry name" value="WH-like_DNA-bd_sf"/>
</dbReference>
<comment type="caution">
    <text evidence="9">The sequence shown here is derived from an EMBL/GenBank/DDBJ whole genome shotgun (WGS) entry which is preliminary data.</text>
</comment>
<evidence type="ECO:0000256" key="1">
    <source>
        <dbReference type="ARBA" id="ARBA00005820"/>
    </source>
</evidence>
<dbReference type="RefSeq" id="WP_386156273.1">
    <property type="nucleotide sequence ID" value="NZ_JBHMBS010000005.1"/>
</dbReference>
<dbReference type="PANTHER" id="PTHR35807">
    <property type="entry name" value="TRANSCRIPTIONAL REGULATOR REDD-RELATED"/>
    <property type="match status" value="1"/>
</dbReference>
<dbReference type="EMBL" id="JBHMBS010000005">
    <property type="protein sequence ID" value="MFB9676275.1"/>
    <property type="molecule type" value="Genomic_DNA"/>
</dbReference>
<keyword evidence="5" id="KW-0802">TPR repeat</keyword>
<name>A0ABV5TCY0_9ACTN</name>
<dbReference type="InterPro" id="IPR019734">
    <property type="entry name" value="TPR_rpt"/>
</dbReference>
<dbReference type="SUPFAM" id="SSF52540">
    <property type="entry name" value="P-loop containing nucleoside triphosphate hydrolases"/>
    <property type="match status" value="1"/>
</dbReference>
<evidence type="ECO:0000256" key="3">
    <source>
        <dbReference type="ARBA" id="ARBA00023125"/>
    </source>
</evidence>
<dbReference type="CDD" id="cd15831">
    <property type="entry name" value="BTAD"/>
    <property type="match status" value="1"/>
</dbReference>
<dbReference type="SUPFAM" id="SSF48452">
    <property type="entry name" value="TPR-like"/>
    <property type="match status" value="3"/>
</dbReference>
<sequence>MEYRILGPLEVIADGRRLDLGAPRQQVVLSCLLLEANRMVTIGRLTDAIYGEDLPSTSRAQVQICISSLRRLFAANGGPDVIATHSQGYTLRVAEGELDSQNFEGLLNQARQAREGHRLEDAVRHYREALALWRGPALDGQESRLVQGAVGRLSERRINANEDCVELELELGRHHELVGELSELVEEHPLRERLRGQLMLALYRSGRQAEALTVYRRARQTMIDELGIEPNESLQQLEYAILTSDESLDPPGRQQQQQQQQQSQRHGETQEAPAARRTVPHLLPTDIADFTGRIKLVEAIRRQLTFAAEDRQRLAVPVIAIVGKPGIGKSTIAVHVSHSVAGRYEDGQLFADLHGGESHPVGSGQVLERFLRALGVPGNAIPDGVDERAEMYRGLLSGRKVLIVLDDARSESQVLPLLPGNPEAAVIITSRSRLAGLPGAAHLDVGLFDSRQSVDLLSRIAGVERVQAERESAAELADLCGHLPLALRIAGARLAARPHWTIDQLVGRLEDETRRLDELKHGDLGIRASISLTYESVSEDARRLFRRLAILESRHFSGWVAAALLDCHPSDAQDLLDDLADSQLVETTDAGYGVHSQYRFHDLIHVFARERLAGEEAIADRNAALERVLGGLLFLTGEAHRREYGGDYVQVHSDAPRWPLPARLVEKLVMAPLPWYERERLTLVSGIRQAAQAGFVELCWDLAISAVTLFESRIYFDDWRETHQVALAAARQAGDRRGQAAMLYSIGSLYIAEQRFGDARRDFESAAELFEEAGDDLGVALVIRNIAFLDRVSGRLDDAVERYDRALGIFRGTGDQVASAYVLHSMAQIRLDCDELDEAKRLLGEALELSRVGGSRRVEAQVLHRLGETYLRSEEFASAADVFEQTLTTVRNIGDPTGEAYALHGLGITRLRQGDLQGAETTLQNALEVATTAGERLAEARVVLGLGELALAVDQTEQAIGRFHQALGLFHKINAPLHQVRVLVMLSAAYIAVGEAEAALSVSEEALELAATMPPAIAARIRAQLESPPAPASEQPRGQVGRVPAS</sequence>
<accession>A0ABV5TCY0</accession>
<dbReference type="Gene3D" id="1.25.40.10">
    <property type="entry name" value="Tetratricopeptide repeat domain"/>
    <property type="match status" value="3"/>
</dbReference>
<evidence type="ECO:0000256" key="5">
    <source>
        <dbReference type="PROSITE-ProRule" id="PRU00339"/>
    </source>
</evidence>
<comment type="similarity">
    <text evidence="1">Belongs to the AfsR/DnrI/RedD regulatory family.</text>
</comment>
<dbReference type="SMART" id="SM00862">
    <property type="entry name" value="Trans_reg_C"/>
    <property type="match status" value="1"/>
</dbReference>
<protein>
    <submittedName>
        <fullName evidence="9">BTAD domain-containing putative transcriptional regulator</fullName>
    </submittedName>
</protein>
<dbReference type="InterPro" id="IPR027417">
    <property type="entry name" value="P-loop_NTPase"/>
</dbReference>
<dbReference type="InterPro" id="IPR016032">
    <property type="entry name" value="Sig_transdc_resp-reg_C-effctor"/>
</dbReference>
<evidence type="ECO:0000256" key="4">
    <source>
        <dbReference type="ARBA" id="ARBA00023163"/>
    </source>
</evidence>
<gene>
    <name evidence="9" type="ORF">ACFFRH_12325</name>
</gene>
<feature type="domain" description="OmpR/PhoB-type" evidence="8">
    <location>
        <begin position="1"/>
        <end position="93"/>
    </location>
</feature>
<feature type="repeat" description="TPR" evidence="5">
    <location>
        <begin position="740"/>
        <end position="773"/>
    </location>
</feature>
<dbReference type="PROSITE" id="PS51755">
    <property type="entry name" value="OMPR_PHOB"/>
    <property type="match status" value="1"/>
</dbReference>
<feature type="region of interest" description="Disordered" evidence="7">
    <location>
        <begin position="1023"/>
        <end position="1046"/>
    </location>
</feature>
<dbReference type="InterPro" id="IPR002182">
    <property type="entry name" value="NB-ARC"/>
</dbReference>
<dbReference type="InterPro" id="IPR051677">
    <property type="entry name" value="AfsR-DnrI-RedD_regulator"/>
</dbReference>
<keyword evidence="4" id="KW-0804">Transcription</keyword>
<dbReference type="InterPro" id="IPR005158">
    <property type="entry name" value="BTAD"/>
</dbReference>
<dbReference type="InterPro" id="IPR001867">
    <property type="entry name" value="OmpR/PhoB-type_DNA-bd"/>
</dbReference>
<dbReference type="SUPFAM" id="SSF46894">
    <property type="entry name" value="C-terminal effector domain of the bipartite response regulators"/>
    <property type="match status" value="1"/>
</dbReference>
<dbReference type="Proteomes" id="UP001589610">
    <property type="component" value="Unassembled WGS sequence"/>
</dbReference>
<dbReference type="InterPro" id="IPR011990">
    <property type="entry name" value="TPR-like_helical_dom_sf"/>
</dbReference>
<dbReference type="PROSITE" id="PS50005">
    <property type="entry name" value="TPR"/>
    <property type="match status" value="2"/>
</dbReference>
<evidence type="ECO:0000256" key="6">
    <source>
        <dbReference type="PROSITE-ProRule" id="PRU01091"/>
    </source>
</evidence>
<dbReference type="PANTHER" id="PTHR35807:SF1">
    <property type="entry name" value="TRANSCRIPTIONAL REGULATOR REDD"/>
    <property type="match status" value="1"/>
</dbReference>
<dbReference type="Gene3D" id="3.40.50.300">
    <property type="entry name" value="P-loop containing nucleotide triphosphate hydrolases"/>
    <property type="match status" value="1"/>
</dbReference>
<dbReference type="SMART" id="SM01043">
    <property type="entry name" value="BTAD"/>
    <property type="match status" value="1"/>
</dbReference>
<proteinExistence type="inferred from homology"/>
<feature type="compositionally biased region" description="Low complexity" evidence="7">
    <location>
        <begin position="254"/>
        <end position="264"/>
    </location>
</feature>
<keyword evidence="3 6" id="KW-0238">DNA-binding</keyword>
<organism evidence="9 10">
    <name type="scientific">Streptosporangium vulgare</name>
    <dbReference type="NCBI Taxonomy" id="46190"/>
    <lineage>
        <taxon>Bacteria</taxon>
        <taxon>Bacillati</taxon>
        <taxon>Actinomycetota</taxon>
        <taxon>Actinomycetes</taxon>
        <taxon>Streptosporangiales</taxon>
        <taxon>Streptosporangiaceae</taxon>
        <taxon>Streptosporangium</taxon>
    </lineage>
</organism>
<evidence type="ECO:0000313" key="10">
    <source>
        <dbReference type="Proteomes" id="UP001589610"/>
    </source>
</evidence>
<keyword evidence="2" id="KW-0805">Transcription regulation</keyword>
<dbReference type="Pfam" id="PF00931">
    <property type="entry name" value="NB-ARC"/>
    <property type="match status" value="1"/>
</dbReference>
<feature type="DNA-binding region" description="OmpR/PhoB-type" evidence="6">
    <location>
        <begin position="1"/>
        <end position="93"/>
    </location>
</feature>
<evidence type="ECO:0000259" key="8">
    <source>
        <dbReference type="PROSITE" id="PS51755"/>
    </source>
</evidence>
<reference evidence="9 10" key="1">
    <citation type="submission" date="2024-09" db="EMBL/GenBank/DDBJ databases">
        <authorList>
            <person name="Sun Q."/>
            <person name="Mori K."/>
        </authorList>
    </citation>
    <scope>NUCLEOTIDE SEQUENCE [LARGE SCALE GENOMIC DNA]</scope>
    <source>
        <strain evidence="9 10">JCM 3028</strain>
    </source>
</reference>
<dbReference type="SMART" id="SM00028">
    <property type="entry name" value="TPR"/>
    <property type="match status" value="8"/>
</dbReference>